<protein>
    <submittedName>
        <fullName evidence="2">Uncharacterized protein</fullName>
    </submittedName>
</protein>
<reference evidence="2 3" key="1">
    <citation type="submission" date="2021-06" db="EMBL/GenBank/DDBJ databases">
        <authorList>
            <person name="Palmer J.M."/>
        </authorList>
    </citation>
    <scope>NUCLEOTIDE SEQUENCE [LARGE SCALE GENOMIC DNA]</scope>
    <source>
        <strain evidence="2 3">CL_MEX2019</strain>
        <tissue evidence="2">Muscle</tissue>
    </source>
</reference>
<gene>
    <name evidence="2" type="ORF">CHARACLAT_008744</name>
</gene>
<dbReference type="Proteomes" id="UP001352852">
    <property type="component" value="Unassembled WGS sequence"/>
</dbReference>
<feature type="compositionally biased region" description="Polar residues" evidence="1">
    <location>
        <begin position="36"/>
        <end position="48"/>
    </location>
</feature>
<dbReference type="EMBL" id="JAHUTJ010033307">
    <property type="protein sequence ID" value="MED6277004.1"/>
    <property type="molecule type" value="Genomic_DNA"/>
</dbReference>
<feature type="region of interest" description="Disordered" evidence="1">
    <location>
        <begin position="23"/>
        <end position="66"/>
    </location>
</feature>
<evidence type="ECO:0000313" key="3">
    <source>
        <dbReference type="Proteomes" id="UP001352852"/>
    </source>
</evidence>
<comment type="caution">
    <text evidence="2">The sequence shown here is derived from an EMBL/GenBank/DDBJ whole genome shotgun (WGS) entry which is preliminary data.</text>
</comment>
<evidence type="ECO:0000256" key="1">
    <source>
        <dbReference type="SAM" id="MobiDB-lite"/>
    </source>
</evidence>
<proteinExistence type="predicted"/>
<accession>A0ABU7DRR3</accession>
<organism evidence="2 3">
    <name type="scientific">Characodon lateralis</name>
    <dbReference type="NCBI Taxonomy" id="208331"/>
    <lineage>
        <taxon>Eukaryota</taxon>
        <taxon>Metazoa</taxon>
        <taxon>Chordata</taxon>
        <taxon>Craniata</taxon>
        <taxon>Vertebrata</taxon>
        <taxon>Euteleostomi</taxon>
        <taxon>Actinopterygii</taxon>
        <taxon>Neopterygii</taxon>
        <taxon>Teleostei</taxon>
        <taxon>Neoteleostei</taxon>
        <taxon>Acanthomorphata</taxon>
        <taxon>Ovalentaria</taxon>
        <taxon>Atherinomorphae</taxon>
        <taxon>Cyprinodontiformes</taxon>
        <taxon>Goodeidae</taxon>
        <taxon>Characodon</taxon>
    </lineage>
</organism>
<name>A0ABU7DRR3_9TELE</name>
<sequence>MGKGFVLGFFFCLSTQRPPVQPEKWEHTAHRKDRNVSFTPPLMSTSSLPAPPLGAEERDHSVTAWE</sequence>
<keyword evidence="3" id="KW-1185">Reference proteome</keyword>
<evidence type="ECO:0000313" key="2">
    <source>
        <dbReference type="EMBL" id="MED6277004.1"/>
    </source>
</evidence>
<feature type="compositionally biased region" description="Basic and acidic residues" evidence="1">
    <location>
        <begin position="55"/>
        <end position="66"/>
    </location>
</feature>